<comment type="caution">
    <text evidence="1">The sequence shown here is derived from an EMBL/GenBank/DDBJ whole genome shotgun (WGS) entry which is preliminary data.</text>
</comment>
<evidence type="ECO:0000313" key="1">
    <source>
        <dbReference type="EMBL" id="KAH7949201.1"/>
    </source>
</evidence>
<dbReference type="Proteomes" id="UP000821865">
    <property type="component" value="Chromosome 5"/>
</dbReference>
<accession>A0ACB8CQ61</accession>
<name>A0ACB8CQ61_DERSI</name>
<proteinExistence type="predicted"/>
<organism evidence="1 2">
    <name type="scientific">Dermacentor silvarum</name>
    <name type="common">Tick</name>
    <dbReference type="NCBI Taxonomy" id="543639"/>
    <lineage>
        <taxon>Eukaryota</taxon>
        <taxon>Metazoa</taxon>
        <taxon>Ecdysozoa</taxon>
        <taxon>Arthropoda</taxon>
        <taxon>Chelicerata</taxon>
        <taxon>Arachnida</taxon>
        <taxon>Acari</taxon>
        <taxon>Parasitiformes</taxon>
        <taxon>Ixodida</taxon>
        <taxon>Ixodoidea</taxon>
        <taxon>Ixodidae</taxon>
        <taxon>Rhipicephalinae</taxon>
        <taxon>Dermacentor</taxon>
    </lineage>
</organism>
<protein>
    <submittedName>
        <fullName evidence="1">Uncharacterized protein</fullName>
    </submittedName>
</protein>
<gene>
    <name evidence="1" type="ORF">HPB49_006290</name>
</gene>
<sequence>MADETPTSDSTFTPTPIEWVDPEEEWTTPGKVRKPRLAACPSCDLHVVGVHLPALPSSTSAELLDILPAFIRAAKLPLLRLVKEIVTPCAAVRKRKGILDREAYESMMRMTNPEQYELLREIPHRQTTPTGCSSSPLRVFLTGPAGCGKTFVLKLAMDAYSRRRRLQPT</sequence>
<reference evidence="1" key="1">
    <citation type="submission" date="2020-05" db="EMBL/GenBank/DDBJ databases">
        <title>Large-scale comparative analyses of tick genomes elucidate their genetic diversity and vector capacities.</title>
        <authorList>
            <person name="Jia N."/>
            <person name="Wang J."/>
            <person name="Shi W."/>
            <person name="Du L."/>
            <person name="Sun Y."/>
            <person name="Zhan W."/>
            <person name="Jiang J."/>
            <person name="Wang Q."/>
            <person name="Zhang B."/>
            <person name="Ji P."/>
            <person name="Sakyi L.B."/>
            <person name="Cui X."/>
            <person name="Yuan T."/>
            <person name="Jiang B."/>
            <person name="Yang W."/>
            <person name="Lam T.T.-Y."/>
            <person name="Chang Q."/>
            <person name="Ding S."/>
            <person name="Wang X."/>
            <person name="Zhu J."/>
            <person name="Ruan X."/>
            <person name="Zhao L."/>
            <person name="Wei J."/>
            <person name="Que T."/>
            <person name="Du C."/>
            <person name="Cheng J."/>
            <person name="Dai P."/>
            <person name="Han X."/>
            <person name="Huang E."/>
            <person name="Gao Y."/>
            <person name="Liu J."/>
            <person name="Shao H."/>
            <person name="Ye R."/>
            <person name="Li L."/>
            <person name="Wei W."/>
            <person name="Wang X."/>
            <person name="Wang C."/>
            <person name="Yang T."/>
            <person name="Huo Q."/>
            <person name="Li W."/>
            <person name="Guo W."/>
            <person name="Chen H."/>
            <person name="Zhou L."/>
            <person name="Ni X."/>
            <person name="Tian J."/>
            <person name="Zhou Y."/>
            <person name="Sheng Y."/>
            <person name="Liu T."/>
            <person name="Pan Y."/>
            <person name="Xia L."/>
            <person name="Li J."/>
            <person name="Zhao F."/>
            <person name="Cao W."/>
        </authorList>
    </citation>
    <scope>NUCLEOTIDE SEQUENCE</scope>
    <source>
        <strain evidence="1">Dsil-2018</strain>
    </source>
</reference>
<evidence type="ECO:0000313" key="2">
    <source>
        <dbReference type="Proteomes" id="UP000821865"/>
    </source>
</evidence>
<keyword evidence="2" id="KW-1185">Reference proteome</keyword>
<dbReference type="EMBL" id="CM023474">
    <property type="protein sequence ID" value="KAH7949201.1"/>
    <property type="molecule type" value="Genomic_DNA"/>
</dbReference>